<dbReference type="Proteomes" id="UP000095285">
    <property type="component" value="Unassembled WGS sequence"/>
</dbReference>
<organism evidence="2 3">
    <name type="scientific">Loa loa</name>
    <name type="common">Eye worm</name>
    <name type="synonym">Filaria loa</name>
    <dbReference type="NCBI Taxonomy" id="7209"/>
    <lineage>
        <taxon>Eukaryota</taxon>
        <taxon>Metazoa</taxon>
        <taxon>Ecdysozoa</taxon>
        <taxon>Nematoda</taxon>
        <taxon>Chromadorea</taxon>
        <taxon>Rhabditida</taxon>
        <taxon>Spirurina</taxon>
        <taxon>Spiruromorpha</taxon>
        <taxon>Filarioidea</taxon>
        <taxon>Onchocercidae</taxon>
        <taxon>Loa</taxon>
    </lineage>
</organism>
<proteinExistence type="predicted"/>
<reference evidence="2" key="1">
    <citation type="submission" date="2012-04" db="EMBL/GenBank/DDBJ databases">
        <title>The Genome Sequence of Loa loa.</title>
        <authorList>
            <consortium name="The Broad Institute Genome Sequencing Platform"/>
            <consortium name="Broad Institute Genome Sequencing Center for Infectious Disease"/>
            <person name="Nutman T.B."/>
            <person name="Fink D.L."/>
            <person name="Russ C."/>
            <person name="Young S."/>
            <person name="Zeng Q."/>
            <person name="Gargeya S."/>
            <person name="Alvarado L."/>
            <person name="Berlin A."/>
            <person name="Chapman S.B."/>
            <person name="Chen Z."/>
            <person name="Freedman E."/>
            <person name="Gellesch M."/>
            <person name="Goldberg J."/>
            <person name="Griggs A."/>
            <person name="Gujja S."/>
            <person name="Heilman E.R."/>
            <person name="Heiman D."/>
            <person name="Howarth C."/>
            <person name="Mehta T."/>
            <person name="Neiman D."/>
            <person name="Pearson M."/>
            <person name="Roberts A."/>
            <person name="Saif S."/>
            <person name="Shea T."/>
            <person name="Shenoy N."/>
            <person name="Sisk P."/>
            <person name="Stolte C."/>
            <person name="Sykes S."/>
            <person name="White J."/>
            <person name="Yandava C."/>
            <person name="Haas B."/>
            <person name="Henn M.R."/>
            <person name="Nusbaum C."/>
            <person name="Birren B."/>
        </authorList>
    </citation>
    <scope>NUCLEOTIDE SEQUENCE [LARGE SCALE GENOMIC DNA]</scope>
</reference>
<reference evidence="3" key="2">
    <citation type="submission" date="2016-11" db="UniProtKB">
        <authorList>
            <consortium name="WormBaseParasite"/>
        </authorList>
    </citation>
    <scope>IDENTIFICATION</scope>
</reference>
<evidence type="ECO:0000256" key="1">
    <source>
        <dbReference type="SAM" id="MobiDB-lite"/>
    </source>
</evidence>
<sequence length="116" mass="13127">MTSTCCNERRDKNENEECSTVERRTNKENERRSGGDSSAGADITTVMLPECLLKKKKCRFREYWSDGDKSLCTIQPVKRHPKVLESALSPVLVPGTKIATTSKTTQSDKFSRKEIQ</sequence>
<dbReference type="WBParaSite" id="EN70_7725">
    <property type="protein sequence ID" value="EN70_7725"/>
    <property type="gene ID" value="EN70_7725"/>
</dbReference>
<keyword evidence="2" id="KW-1185">Reference proteome</keyword>
<evidence type="ECO:0000313" key="2">
    <source>
        <dbReference type="Proteomes" id="UP000095285"/>
    </source>
</evidence>
<accession>A0A1I7VYM9</accession>
<feature type="region of interest" description="Disordered" evidence="1">
    <location>
        <begin position="1"/>
        <end position="41"/>
    </location>
</feature>
<feature type="compositionally biased region" description="Basic and acidic residues" evidence="1">
    <location>
        <begin position="7"/>
        <end position="34"/>
    </location>
</feature>
<evidence type="ECO:0000313" key="3">
    <source>
        <dbReference type="WBParaSite" id="EN70_7725"/>
    </source>
</evidence>
<dbReference type="AlphaFoldDB" id="A0A1I7VYM9"/>
<name>A0A1I7VYM9_LOALO</name>
<protein>
    <submittedName>
        <fullName evidence="3">Uncharacterized protein</fullName>
    </submittedName>
</protein>